<feature type="compositionally biased region" description="Pro residues" evidence="1">
    <location>
        <begin position="19"/>
        <end position="40"/>
    </location>
</feature>
<name>A0ABC8LC44_ERUVS</name>
<sequence length="284" mass="31941">MDATVEVEDVEPSATKPSPTKPSPSKPSPTKPSPSKPSPSKPSTSKTTSTKPSPSNTTPMKPSPRRSNRLDKNLSGAEDMDIGIDTQGLEDLSQASAVPENGCVHLYMASEDFFEALDTRPCCFQACLFLPSNWESNKRGYVFGDICLAYRRGEHPSHGRTNKVWGVDVDRLYFPLFVEVINWSFLQVFIWIPVLKKLAMFNAGYHRIAVSVNFIEKTVEVFDCLQRKNRQYVEKFAVMIQRIVKAIAPPKNKKYLLLEKTYALKHLECQLLGLDLSLVDDEII</sequence>
<dbReference type="Proteomes" id="UP001642260">
    <property type="component" value="Unassembled WGS sequence"/>
</dbReference>
<protein>
    <submittedName>
        <fullName evidence="2">Uncharacterized protein</fullName>
    </submittedName>
</protein>
<organism evidence="2 3">
    <name type="scientific">Eruca vesicaria subsp. sativa</name>
    <name type="common">Garden rocket</name>
    <name type="synonym">Eruca sativa</name>
    <dbReference type="NCBI Taxonomy" id="29727"/>
    <lineage>
        <taxon>Eukaryota</taxon>
        <taxon>Viridiplantae</taxon>
        <taxon>Streptophyta</taxon>
        <taxon>Embryophyta</taxon>
        <taxon>Tracheophyta</taxon>
        <taxon>Spermatophyta</taxon>
        <taxon>Magnoliopsida</taxon>
        <taxon>eudicotyledons</taxon>
        <taxon>Gunneridae</taxon>
        <taxon>Pentapetalae</taxon>
        <taxon>rosids</taxon>
        <taxon>malvids</taxon>
        <taxon>Brassicales</taxon>
        <taxon>Brassicaceae</taxon>
        <taxon>Brassiceae</taxon>
        <taxon>Eruca</taxon>
    </lineage>
</organism>
<gene>
    <name evidence="2" type="ORF">ERUC_LOCUS33548</name>
</gene>
<accession>A0ABC8LC44</accession>
<feature type="region of interest" description="Disordered" evidence="1">
    <location>
        <begin position="1"/>
        <end position="74"/>
    </location>
</feature>
<feature type="compositionally biased region" description="Acidic residues" evidence="1">
    <location>
        <begin position="1"/>
        <end position="11"/>
    </location>
</feature>
<comment type="caution">
    <text evidence="2">The sequence shown here is derived from an EMBL/GenBank/DDBJ whole genome shotgun (WGS) entry which is preliminary data.</text>
</comment>
<evidence type="ECO:0000256" key="1">
    <source>
        <dbReference type="SAM" id="MobiDB-lite"/>
    </source>
</evidence>
<evidence type="ECO:0000313" key="2">
    <source>
        <dbReference type="EMBL" id="CAH8381065.1"/>
    </source>
</evidence>
<proteinExistence type="predicted"/>
<dbReference type="AlphaFoldDB" id="A0ABC8LC44"/>
<evidence type="ECO:0000313" key="3">
    <source>
        <dbReference type="Proteomes" id="UP001642260"/>
    </source>
</evidence>
<reference evidence="2 3" key="1">
    <citation type="submission" date="2022-03" db="EMBL/GenBank/DDBJ databases">
        <authorList>
            <person name="Macdonald S."/>
            <person name="Ahmed S."/>
            <person name="Newling K."/>
        </authorList>
    </citation>
    <scope>NUCLEOTIDE SEQUENCE [LARGE SCALE GENOMIC DNA]</scope>
</reference>
<dbReference type="EMBL" id="CAKOAT010502932">
    <property type="protein sequence ID" value="CAH8381065.1"/>
    <property type="molecule type" value="Genomic_DNA"/>
</dbReference>
<feature type="compositionally biased region" description="Low complexity" evidence="1">
    <location>
        <begin position="41"/>
        <end position="60"/>
    </location>
</feature>
<keyword evidence="3" id="KW-1185">Reference proteome</keyword>